<dbReference type="Proteomes" id="UP000649753">
    <property type="component" value="Unassembled WGS sequence"/>
</dbReference>
<dbReference type="SUPFAM" id="SSF69318">
    <property type="entry name" value="Integrin alpha N-terminal domain"/>
    <property type="match status" value="1"/>
</dbReference>
<protein>
    <submittedName>
        <fullName evidence="2">Ribosomal protein L27</fullName>
    </submittedName>
</protein>
<evidence type="ECO:0000256" key="1">
    <source>
        <dbReference type="SAM" id="SignalP"/>
    </source>
</evidence>
<dbReference type="InterPro" id="IPR028994">
    <property type="entry name" value="Integrin_alpha_N"/>
</dbReference>
<keyword evidence="1" id="KW-0732">Signal</keyword>
<keyword evidence="2" id="KW-0689">Ribosomal protein</keyword>
<sequence length="543" mass="59148">MYLLMRLPVTARLLTLSALTAGTVAVSGALFVGVAAAAPTDPIGDIDPYASMVTEASSQLMEDLLALQPGSQNGGIYANKDGYHNTRAGNDTDDYSVRDVEDKGGPADKAAAYDWTFPEARGSSPNYSNIARYSNRLLASTRDPNDPRLDGWREFFGQADNDGDVEGWDFRYGRAASSDNTHLWHIHLSEDRDKVTRFDNKEALLSVLRGETTREWRNKPVSPILGYDSGASTVLYRWGSTGSSFSGLSTATHSSFDLDNVGDRFASGDVNADGKDDTVMAHQNPDTSFTFKVFLNGTSTPQNWYTSGPMNLTPVGNRLIVGDFNGDRKHEPILAYDSGTATILYRWYSTGASFSNLSTATYSSFDLDNVGTRIAAGDVNADGKDDTVMAYQNTDTSFTYKVFRSGTIAPENWYTSGPMNLTPVGNRLIVGDFNGDRKHEPILAYDSGTATILYRWYSTGASFSNLSTATYSSFDLDNVGTRIAAGDVNADGKDDTVMAYQNTDTSFTYKVFRSGTIAPENWYTSGPMNLTPVGDRLILGAWL</sequence>
<comment type="caution">
    <text evidence="2">The sequence shown here is derived from an EMBL/GenBank/DDBJ whole genome shotgun (WGS) entry which is preliminary data.</text>
</comment>
<keyword evidence="2" id="KW-0687">Ribonucleoprotein</keyword>
<dbReference type="Gene3D" id="2.130.10.130">
    <property type="entry name" value="Integrin alpha, N-terminal"/>
    <property type="match status" value="1"/>
</dbReference>
<reference evidence="2" key="1">
    <citation type="submission" date="2020-10" db="EMBL/GenBank/DDBJ databases">
        <title>Sequencing the genomes of 1000 actinobacteria strains.</title>
        <authorList>
            <person name="Klenk H.-P."/>
        </authorList>
    </citation>
    <scope>NUCLEOTIDE SEQUENCE</scope>
    <source>
        <strain evidence="2">DSM 46832</strain>
    </source>
</reference>
<dbReference type="EMBL" id="JADBEB010000001">
    <property type="protein sequence ID" value="MBE1484936.1"/>
    <property type="molecule type" value="Genomic_DNA"/>
</dbReference>
<evidence type="ECO:0000313" key="2">
    <source>
        <dbReference type="EMBL" id="MBE1484936.1"/>
    </source>
</evidence>
<dbReference type="Gene3D" id="2.40.128.340">
    <property type="match status" value="1"/>
</dbReference>
<proteinExistence type="predicted"/>
<feature type="signal peptide" evidence="1">
    <location>
        <begin position="1"/>
        <end position="37"/>
    </location>
</feature>
<dbReference type="GO" id="GO:0005840">
    <property type="term" value="C:ribosome"/>
    <property type="evidence" value="ECO:0007669"/>
    <property type="project" value="UniProtKB-KW"/>
</dbReference>
<dbReference type="AlphaFoldDB" id="A0A927R4F9"/>
<accession>A0A927R4F9</accession>
<evidence type="ECO:0000313" key="3">
    <source>
        <dbReference type="Proteomes" id="UP000649753"/>
    </source>
</evidence>
<organism evidence="2 3">
    <name type="scientific">Plantactinospora soyae</name>
    <dbReference type="NCBI Taxonomy" id="1544732"/>
    <lineage>
        <taxon>Bacteria</taxon>
        <taxon>Bacillati</taxon>
        <taxon>Actinomycetota</taxon>
        <taxon>Actinomycetes</taxon>
        <taxon>Micromonosporales</taxon>
        <taxon>Micromonosporaceae</taxon>
        <taxon>Plantactinospora</taxon>
    </lineage>
</organism>
<keyword evidence="3" id="KW-1185">Reference proteome</keyword>
<name>A0A927R4F9_9ACTN</name>
<feature type="chain" id="PRO_5037251289" evidence="1">
    <location>
        <begin position="38"/>
        <end position="543"/>
    </location>
</feature>
<gene>
    <name evidence="2" type="ORF">H4W31_000574</name>
</gene>